<organism evidence="2 3">
    <name type="scientific">Mangrovicoccus algicola</name>
    <dbReference type="NCBI Taxonomy" id="2771008"/>
    <lineage>
        <taxon>Bacteria</taxon>
        <taxon>Pseudomonadati</taxon>
        <taxon>Pseudomonadota</taxon>
        <taxon>Alphaproteobacteria</taxon>
        <taxon>Rhodobacterales</taxon>
        <taxon>Paracoccaceae</taxon>
        <taxon>Mangrovicoccus</taxon>
    </lineage>
</organism>
<evidence type="ECO:0000259" key="1">
    <source>
        <dbReference type="PROSITE" id="PS51704"/>
    </source>
</evidence>
<accession>A0A8J6Z0V1</accession>
<dbReference type="PANTHER" id="PTHR46211:SF1">
    <property type="entry name" value="GLYCEROPHOSPHODIESTER PHOSPHODIESTERASE, CYTOPLASMIC"/>
    <property type="match status" value="1"/>
</dbReference>
<protein>
    <submittedName>
        <fullName evidence="2">Phosphodiesterase</fullName>
    </submittedName>
</protein>
<dbReference type="EMBL" id="JACVXA010000111">
    <property type="protein sequence ID" value="MBE3640609.1"/>
    <property type="molecule type" value="Genomic_DNA"/>
</dbReference>
<dbReference type="PROSITE" id="PS51704">
    <property type="entry name" value="GP_PDE"/>
    <property type="match status" value="1"/>
</dbReference>
<evidence type="ECO:0000313" key="3">
    <source>
        <dbReference type="Proteomes" id="UP000609121"/>
    </source>
</evidence>
<gene>
    <name evidence="2" type="ORF">ICN82_20600</name>
</gene>
<dbReference type="Proteomes" id="UP000609121">
    <property type="component" value="Unassembled WGS sequence"/>
</dbReference>
<dbReference type="GO" id="GO:0008081">
    <property type="term" value="F:phosphoric diester hydrolase activity"/>
    <property type="evidence" value="ECO:0007669"/>
    <property type="project" value="InterPro"/>
</dbReference>
<dbReference type="GO" id="GO:0006629">
    <property type="term" value="P:lipid metabolic process"/>
    <property type="evidence" value="ECO:0007669"/>
    <property type="project" value="InterPro"/>
</dbReference>
<reference evidence="2" key="1">
    <citation type="submission" date="2020-09" db="EMBL/GenBank/DDBJ databases">
        <title>A novel bacterium of genus Mangrovicoccus, isolated from South China Sea.</title>
        <authorList>
            <person name="Huang H."/>
            <person name="Mo K."/>
            <person name="Hu Y."/>
        </authorList>
    </citation>
    <scope>NUCLEOTIDE SEQUENCE</scope>
    <source>
        <strain evidence="2">HB182678</strain>
    </source>
</reference>
<dbReference type="SUPFAM" id="SSF51695">
    <property type="entry name" value="PLC-like phosphodiesterases"/>
    <property type="match status" value="1"/>
</dbReference>
<sequence length="264" mass="27568">MSVPAWLLSRPIAHRGLHDAAAGIPENSRAAAEAACAAGHPIELDLQPSADGVAMVFHDDDLARLTGETGPVTSRSAAELGRMRLLDSAETVPSFAEFLDLVAGRVPLLVEIKSQPGSPAIATNALVEAALAALDGYEGAVAVMSFNPFAVAHGVMIRPDLPWGITTGHGPGLFPEHPDTDAAITGGATDPRDYGAAFVSHGLRAQDAPWIGDLRRAGVPVLAWTIRSPEEEAMARGFAANITFERYRPDPGPAPLDHGTDAPD</sequence>
<dbReference type="RefSeq" id="WP_193187073.1">
    <property type="nucleotide sequence ID" value="NZ_JACVXA010000111.1"/>
</dbReference>
<proteinExistence type="predicted"/>
<evidence type="ECO:0000313" key="2">
    <source>
        <dbReference type="EMBL" id="MBE3640609.1"/>
    </source>
</evidence>
<dbReference type="Gene3D" id="3.20.20.190">
    <property type="entry name" value="Phosphatidylinositol (PI) phosphodiesterase"/>
    <property type="match status" value="1"/>
</dbReference>
<name>A0A8J6Z0V1_9RHOB</name>
<dbReference type="Pfam" id="PF03009">
    <property type="entry name" value="GDPD"/>
    <property type="match status" value="1"/>
</dbReference>
<dbReference type="InterPro" id="IPR030395">
    <property type="entry name" value="GP_PDE_dom"/>
</dbReference>
<dbReference type="AlphaFoldDB" id="A0A8J6Z0V1"/>
<comment type="caution">
    <text evidence="2">The sequence shown here is derived from an EMBL/GenBank/DDBJ whole genome shotgun (WGS) entry which is preliminary data.</text>
</comment>
<dbReference type="InterPro" id="IPR017946">
    <property type="entry name" value="PLC-like_Pdiesterase_TIM-brl"/>
</dbReference>
<dbReference type="PANTHER" id="PTHR46211">
    <property type="entry name" value="GLYCEROPHOSPHORYL DIESTER PHOSPHODIESTERASE"/>
    <property type="match status" value="1"/>
</dbReference>
<keyword evidence="3" id="KW-1185">Reference proteome</keyword>
<feature type="domain" description="GP-PDE" evidence="1">
    <location>
        <begin position="9"/>
        <end position="255"/>
    </location>
</feature>